<feature type="transmembrane region" description="Helical" evidence="13">
    <location>
        <begin position="12"/>
        <end position="29"/>
    </location>
</feature>
<evidence type="ECO:0000256" key="2">
    <source>
        <dbReference type="ARBA" id="ARBA00004651"/>
    </source>
</evidence>
<dbReference type="InterPro" id="IPR005467">
    <property type="entry name" value="His_kinase_dom"/>
</dbReference>
<feature type="transmembrane region" description="Helical" evidence="13">
    <location>
        <begin position="35"/>
        <end position="55"/>
    </location>
</feature>
<dbReference type="Proteomes" id="UP000325218">
    <property type="component" value="Unassembled WGS sequence"/>
</dbReference>
<evidence type="ECO:0000256" key="12">
    <source>
        <dbReference type="ARBA" id="ARBA00023136"/>
    </source>
</evidence>
<dbReference type="RefSeq" id="WP_148457452.1">
    <property type="nucleotide sequence ID" value="NZ_VSDO01000006.1"/>
</dbReference>
<dbReference type="InterPro" id="IPR036890">
    <property type="entry name" value="HATPase_C_sf"/>
</dbReference>
<evidence type="ECO:0000256" key="1">
    <source>
        <dbReference type="ARBA" id="ARBA00000085"/>
    </source>
</evidence>
<evidence type="ECO:0000256" key="8">
    <source>
        <dbReference type="ARBA" id="ARBA00022777"/>
    </source>
</evidence>
<keyword evidence="10 13" id="KW-1133">Transmembrane helix</keyword>
<dbReference type="Gene3D" id="3.30.565.10">
    <property type="entry name" value="Histidine kinase-like ATPase, C-terminal domain"/>
    <property type="match status" value="1"/>
</dbReference>
<dbReference type="GO" id="GO:0016036">
    <property type="term" value="P:cellular response to phosphate starvation"/>
    <property type="evidence" value="ECO:0007669"/>
    <property type="project" value="TreeGrafter"/>
</dbReference>
<dbReference type="AlphaFoldDB" id="A0A5D0CJD1"/>
<comment type="catalytic activity">
    <reaction evidence="1">
        <text>ATP + protein L-histidine = ADP + protein N-phospho-L-histidine.</text>
        <dbReference type="EC" id="2.7.13.3"/>
    </reaction>
</comment>
<name>A0A5D0CJD1_9BACL</name>
<keyword evidence="9" id="KW-0067">ATP-binding</keyword>
<comment type="subcellular location">
    <subcellularLocation>
        <location evidence="2">Cell membrane</location>
        <topology evidence="2">Multi-pass membrane protein</topology>
    </subcellularLocation>
</comment>
<evidence type="ECO:0000256" key="11">
    <source>
        <dbReference type="ARBA" id="ARBA00023012"/>
    </source>
</evidence>
<keyword evidence="8 15" id="KW-0418">Kinase</keyword>
<evidence type="ECO:0000256" key="10">
    <source>
        <dbReference type="ARBA" id="ARBA00022989"/>
    </source>
</evidence>
<dbReference type="InterPro" id="IPR004358">
    <property type="entry name" value="Sig_transdc_His_kin-like_C"/>
</dbReference>
<dbReference type="OrthoDB" id="9780487at2"/>
<accession>A0A5D0CJD1</accession>
<dbReference type="SMART" id="SM00387">
    <property type="entry name" value="HATPase_c"/>
    <property type="match status" value="1"/>
</dbReference>
<evidence type="ECO:0000256" key="6">
    <source>
        <dbReference type="ARBA" id="ARBA00022692"/>
    </source>
</evidence>
<keyword evidence="4" id="KW-1003">Cell membrane</keyword>
<keyword evidence="7" id="KW-0547">Nucleotide-binding</keyword>
<keyword evidence="11" id="KW-0902">Two-component regulatory system</keyword>
<keyword evidence="5" id="KW-0808">Transferase</keyword>
<dbReference type="EC" id="2.7.13.3" evidence="3"/>
<evidence type="ECO:0000259" key="14">
    <source>
        <dbReference type="PROSITE" id="PS50109"/>
    </source>
</evidence>
<dbReference type="PROSITE" id="PS50109">
    <property type="entry name" value="HIS_KIN"/>
    <property type="match status" value="1"/>
</dbReference>
<protein>
    <recommendedName>
        <fullName evidence="3">histidine kinase</fullName>
        <ecNumber evidence="3">2.7.13.3</ecNumber>
    </recommendedName>
</protein>
<evidence type="ECO:0000256" key="7">
    <source>
        <dbReference type="ARBA" id="ARBA00022741"/>
    </source>
</evidence>
<reference evidence="15 16" key="1">
    <citation type="submission" date="2019-08" db="EMBL/GenBank/DDBJ databases">
        <title>Genome sequencing of Paenibacillus faecis DSM 23593(T).</title>
        <authorList>
            <person name="Kook J.-K."/>
            <person name="Park S.-N."/>
            <person name="Lim Y.K."/>
        </authorList>
    </citation>
    <scope>NUCLEOTIDE SEQUENCE [LARGE SCALE GENOMIC DNA]</scope>
    <source>
        <strain evidence="15 16">DSM 23593</strain>
    </source>
</reference>
<dbReference type="GO" id="GO:0000155">
    <property type="term" value="F:phosphorelay sensor kinase activity"/>
    <property type="evidence" value="ECO:0007669"/>
    <property type="project" value="TreeGrafter"/>
</dbReference>
<keyword evidence="6 13" id="KW-0812">Transmembrane</keyword>
<dbReference type="SUPFAM" id="SSF55874">
    <property type="entry name" value="ATPase domain of HSP90 chaperone/DNA topoisomerase II/histidine kinase"/>
    <property type="match status" value="1"/>
</dbReference>
<dbReference type="PRINTS" id="PR00344">
    <property type="entry name" value="BCTRLSENSOR"/>
</dbReference>
<evidence type="ECO:0000256" key="13">
    <source>
        <dbReference type="SAM" id="Phobius"/>
    </source>
</evidence>
<evidence type="ECO:0000313" key="15">
    <source>
        <dbReference type="EMBL" id="TYA09931.1"/>
    </source>
</evidence>
<evidence type="ECO:0000256" key="5">
    <source>
        <dbReference type="ARBA" id="ARBA00022679"/>
    </source>
</evidence>
<dbReference type="Pfam" id="PF02518">
    <property type="entry name" value="HATPase_c"/>
    <property type="match status" value="1"/>
</dbReference>
<keyword evidence="12 13" id="KW-0472">Membrane</keyword>
<gene>
    <name evidence="15" type="ORF">FRY98_25285</name>
</gene>
<evidence type="ECO:0000256" key="9">
    <source>
        <dbReference type="ARBA" id="ARBA00022840"/>
    </source>
</evidence>
<evidence type="ECO:0000256" key="3">
    <source>
        <dbReference type="ARBA" id="ARBA00012438"/>
    </source>
</evidence>
<dbReference type="GO" id="GO:0005524">
    <property type="term" value="F:ATP binding"/>
    <property type="evidence" value="ECO:0007669"/>
    <property type="project" value="UniProtKB-KW"/>
</dbReference>
<feature type="domain" description="Histidine kinase" evidence="14">
    <location>
        <begin position="121"/>
        <end position="327"/>
    </location>
</feature>
<evidence type="ECO:0000256" key="4">
    <source>
        <dbReference type="ARBA" id="ARBA00022475"/>
    </source>
</evidence>
<dbReference type="GO" id="GO:0005886">
    <property type="term" value="C:plasma membrane"/>
    <property type="evidence" value="ECO:0007669"/>
    <property type="project" value="UniProtKB-SubCell"/>
</dbReference>
<keyword evidence="16" id="KW-1185">Reference proteome</keyword>
<dbReference type="EMBL" id="VSDO01000006">
    <property type="protein sequence ID" value="TYA09931.1"/>
    <property type="molecule type" value="Genomic_DNA"/>
</dbReference>
<dbReference type="InterPro" id="IPR003594">
    <property type="entry name" value="HATPase_dom"/>
</dbReference>
<comment type="caution">
    <text evidence="15">The sequence shown here is derived from an EMBL/GenBank/DDBJ whole genome shotgun (WGS) entry which is preliminary data.</text>
</comment>
<organism evidence="15 16">
    <name type="scientific">Paenibacillus faecis</name>
    <dbReference type="NCBI Taxonomy" id="862114"/>
    <lineage>
        <taxon>Bacteria</taxon>
        <taxon>Bacillati</taxon>
        <taxon>Bacillota</taxon>
        <taxon>Bacilli</taxon>
        <taxon>Bacillales</taxon>
        <taxon>Paenibacillaceae</taxon>
        <taxon>Paenibacillus</taxon>
    </lineage>
</organism>
<dbReference type="GO" id="GO:0004721">
    <property type="term" value="F:phosphoprotein phosphatase activity"/>
    <property type="evidence" value="ECO:0007669"/>
    <property type="project" value="TreeGrafter"/>
</dbReference>
<proteinExistence type="predicted"/>
<dbReference type="InterPro" id="IPR050351">
    <property type="entry name" value="BphY/WalK/GraS-like"/>
</dbReference>
<evidence type="ECO:0000313" key="16">
    <source>
        <dbReference type="Proteomes" id="UP000325218"/>
    </source>
</evidence>
<dbReference type="PANTHER" id="PTHR45453">
    <property type="entry name" value="PHOSPHATE REGULON SENSOR PROTEIN PHOR"/>
    <property type="match status" value="1"/>
</dbReference>
<dbReference type="PANTHER" id="PTHR45453:SF2">
    <property type="entry name" value="HISTIDINE KINASE"/>
    <property type="match status" value="1"/>
</dbReference>
<sequence length="335" mass="38818">MIGKYIRERLSWILLVLFLQGLLLFVAYLDNTIPFLPMVYIAFLSLLIFTGFLLVRYTKETKFYKTLDSWEDTYDLSSIAPPESPFETIALDRLTLQTERFKKESSQHLVELEREKDDLLSWIHEVKTPLTTLQLIIDRMDDEALKSQLMYEWLRIHLLLDQQLHQKRIPFMKNDVYIERTTLEAVIHKEIKALRSWCLQKGIGFDVSLAAEEVLTDEKWLGFILRQLLTNAVKYSSASSDIVIESEEEEGRVRLRIRDHGRGIDPKDMPRIFDKGFTSTTMHKDTAATGMGLYLAKKSAEALSIRIEVESRQGEGATFSLVFPKSNEFVSLSQL</sequence>